<dbReference type="EMBL" id="KQ459167">
    <property type="protein sequence ID" value="KPJ03433.1"/>
    <property type="molecule type" value="Genomic_DNA"/>
</dbReference>
<proteinExistence type="predicted"/>
<protein>
    <submittedName>
        <fullName evidence="1">Uncharacterized protein</fullName>
    </submittedName>
</protein>
<dbReference type="Gene3D" id="1.10.238.20">
    <property type="entry name" value="Pheromone/general odorant binding protein domain"/>
    <property type="match status" value="1"/>
</dbReference>
<dbReference type="SUPFAM" id="SSF47565">
    <property type="entry name" value="Insect pheromone/odorant-binding proteins"/>
    <property type="match status" value="1"/>
</dbReference>
<name>A0A194QD16_PAPXU</name>
<dbReference type="Pfam" id="PF01395">
    <property type="entry name" value="PBP_GOBP"/>
    <property type="match status" value="1"/>
</dbReference>
<dbReference type="GO" id="GO:0005549">
    <property type="term" value="F:odorant binding"/>
    <property type="evidence" value="ECO:0007669"/>
    <property type="project" value="InterPro"/>
</dbReference>
<accession>A0A194QD16</accession>
<keyword evidence="2" id="KW-1185">Reference proteome</keyword>
<dbReference type="Proteomes" id="UP000053268">
    <property type="component" value="Unassembled WGS sequence"/>
</dbReference>
<dbReference type="InterPro" id="IPR036728">
    <property type="entry name" value="PBP_GOBP_sf"/>
</dbReference>
<dbReference type="InterPro" id="IPR006170">
    <property type="entry name" value="PBP/GOBP"/>
</dbReference>
<evidence type="ECO:0000313" key="2">
    <source>
        <dbReference type="Proteomes" id="UP000053268"/>
    </source>
</evidence>
<sequence>MCHQCRVSRGQTDTAEVVVVVVQGRRMLLQLALAALAALSVAPCVLQRLCPSRPPRPPSSVCMHRVPTKYMPPALEEVAPPIRAFAPCDRDSVRSSHEARSPLPPLPSPRAQQRAMPVRLAPAAALAALIFIINTHEALDKEGRSLLRAQWEACGAGAVGAQDGAELKRRAYCALRRCKLLAKDGKLRKAALIHLARGLPADQAKILERCSKQTGDTPEDLAWNIFTCAFEHKSLLNLPPRAADAPGEDTSRLTA</sequence>
<evidence type="ECO:0000313" key="1">
    <source>
        <dbReference type="EMBL" id="KPJ03433.1"/>
    </source>
</evidence>
<dbReference type="AlphaFoldDB" id="A0A194QD16"/>
<organism evidence="1 2">
    <name type="scientific">Papilio xuthus</name>
    <name type="common">Asian swallowtail butterfly</name>
    <dbReference type="NCBI Taxonomy" id="66420"/>
    <lineage>
        <taxon>Eukaryota</taxon>
        <taxon>Metazoa</taxon>
        <taxon>Ecdysozoa</taxon>
        <taxon>Arthropoda</taxon>
        <taxon>Hexapoda</taxon>
        <taxon>Insecta</taxon>
        <taxon>Pterygota</taxon>
        <taxon>Neoptera</taxon>
        <taxon>Endopterygota</taxon>
        <taxon>Lepidoptera</taxon>
        <taxon>Glossata</taxon>
        <taxon>Ditrysia</taxon>
        <taxon>Papilionoidea</taxon>
        <taxon>Papilionidae</taxon>
        <taxon>Papilioninae</taxon>
        <taxon>Papilio</taxon>
    </lineage>
</organism>
<gene>
    <name evidence="1" type="ORF">RR46_03499</name>
</gene>
<reference evidence="1 2" key="1">
    <citation type="journal article" date="2015" name="Nat. Commun.">
        <title>Outbred genome sequencing and CRISPR/Cas9 gene editing in butterflies.</title>
        <authorList>
            <person name="Li X."/>
            <person name="Fan D."/>
            <person name="Zhang W."/>
            <person name="Liu G."/>
            <person name="Zhang L."/>
            <person name="Zhao L."/>
            <person name="Fang X."/>
            <person name="Chen L."/>
            <person name="Dong Y."/>
            <person name="Chen Y."/>
            <person name="Ding Y."/>
            <person name="Zhao R."/>
            <person name="Feng M."/>
            <person name="Zhu Y."/>
            <person name="Feng Y."/>
            <person name="Jiang X."/>
            <person name="Zhu D."/>
            <person name="Xiang H."/>
            <person name="Feng X."/>
            <person name="Li S."/>
            <person name="Wang J."/>
            <person name="Zhang G."/>
            <person name="Kronforst M.R."/>
            <person name="Wang W."/>
        </authorList>
    </citation>
    <scope>NUCLEOTIDE SEQUENCE [LARGE SCALE GENOMIC DNA]</scope>
    <source>
        <strain evidence="1">Ya'a_city_454_Px</strain>
        <tissue evidence="1">Whole body</tissue>
    </source>
</reference>